<dbReference type="Proteomes" id="UP000184184">
    <property type="component" value="Unassembled WGS sequence"/>
</dbReference>
<reference evidence="4 5" key="1">
    <citation type="submission" date="2016-11" db="EMBL/GenBank/DDBJ databases">
        <authorList>
            <person name="Jaros S."/>
            <person name="Januszkiewicz K."/>
            <person name="Wedrychowicz H."/>
        </authorList>
    </citation>
    <scope>NUCLEOTIDE SEQUENCE [LARGE SCALE GENOMIC DNA]</scope>
    <source>
        <strain evidence="4 5">CGMCC 1.10681</strain>
    </source>
</reference>
<proteinExistence type="predicted"/>
<dbReference type="InterPro" id="IPR020084">
    <property type="entry name" value="NUDIX_hydrolase_CS"/>
</dbReference>
<dbReference type="SUPFAM" id="SSF55811">
    <property type="entry name" value="Nudix"/>
    <property type="match status" value="1"/>
</dbReference>
<dbReference type="FunFam" id="3.90.79.10:FF:000024">
    <property type="entry name" value="ADP-ribose pyrophosphatase"/>
    <property type="match status" value="1"/>
</dbReference>
<dbReference type="CDD" id="cd03424">
    <property type="entry name" value="NUDIX_ADPRase_Nudt5_UGPPase_Nudt14"/>
    <property type="match status" value="1"/>
</dbReference>
<dbReference type="AlphaFoldDB" id="A0A1M7PT61"/>
<comment type="cofactor">
    <cofactor evidence="1">
        <name>Mg(2+)</name>
        <dbReference type="ChEBI" id="CHEBI:18420"/>
    </cofactor>
</comment>
<accession>A0A1M7PT61</accession>
<dbReference type="OrthoDB" id="9806150at2"/>
<dbReference type="Pfam" id="PF00293">
    <property type="entry name" value="NUDIX"/>
    <property type="match status" value="1"/>
</dbReference>
<evidence type="ECO:0000256" key="1">
    <source>
        <dbReference type="ARBA" id="ARBA00001946"/>
    </source>
</evidence>
<organism evidence="4 5">
    <name type="scientific">Gracilibacillus kekensis</name>
    <dbReference type="NCBI Taxonomy" id="1027249"/>
    <lineage>
        <taxon>Bacteria</taxon>
        <taxon>Bacillati</taxon>
        <taxon>Bacillota</taxon>
        <taxon>Bacilli</taxon>
        <taxon>Bacillales</taxon>
        <taxon>Bacillaceae</taxon>
        <taxon>Gracilibacillus</taxon>
    </lineage>
</organism>
<dbReference type="GO" id="GO:0006753">
    <property type="term" value="P:nucleoside phosphate metabolic process"/>
    <property type="evidence" value="ECO:0007669"/>
    <property type="project" value="TreeGrafter"/>
</dbReference>
<dbReference type="GO" id="GO:0016787">
    <property type="term" value="F:hydrolase activity"/>
    <property type="evidence" value="ECO:0007669"/>
    <property type="project" value="UniProtKB-KW"/>
</dbReference>
<dbReference type="PROSITE" id="PS00893">
    <property type="entry name" value="NUDIX_BOX"/>
    <property type="match status" value="1"/>
</dbReference>
<dbReference type="RefSeq" id="WP_073202159.1">
    <property type="nucleotide sequence ID" value="NZ_FRCZ01000004.1"/>
</dbReference>
<dbReference type="Gene3D" id="3.90.79.10">
    <property type="entry name" value="Nucleoside Triphosphate Pyrophosphohydrolase"/>
    <property type="match status" value="1"/>
</dbReference>
<gene>
    <name evidence="4" type="ORF">SAMN05216179_2494</name>
</gene>
<dbReference type="InterPro" id="IPR000086">
    <property type="entry name" value="NUDIX_hydrolase_dom"/>
</dbReference>
<dbReference type="PROSITE" id="PS51462">
    <property type="entry name" value="NUDIX"/>
    <property type="match status" value="1"/>
</dbReference>
<evidence type="ECO:0000313" key="5">
    <source>
        <dbReference type="Proteomes" id="UP000184184"/>
    </source>
</evidence>
<keyword evidence="5" id="KW-1185">Reference proteome</keyword>
<sequence>MKHFEEKTTNTQSIFNGKVIDVQVDDVLLPNGKNSKREIVKHPGAVAIIPITQDNKIIFVKQYRKPLEKTLIEIPAGKLEEGESPDITVLRELEEETGYTTNQLQYITSFYTSPGFANEIIYLYETNSLEKVLEPKPLDEDEFVELMELSIGEAEKLIATQEIHDAKTMYAILYLKNKGMR</sequence>
<dbReference type="EMBL" id="FRCZ01000004">
    <property type="protein sequence ID" value="SHN20531.1"/>
    <property type="molecule type" value="Genomic_DNA"/>
</dbReference>
<dbReference type="GO" id="GO:0005829">
    <property type="term" value="C:cytosol"/>
    <property type="evidence" value="ECO:0007669"/>
    <property type="project" value="TreeGrafter"/>
</dbReference>
<keyword evidence="2" id="KW-0378">Hydrolase</keyword>
<dbReference type="InterPro" id="IPR015797">
    <property type="entry name" value="NUDIX_hydrolase-like_dom_sf"/>
</dbReference>
<dbReference type="PANTHER" id="PTHR11839:SF18">
    <property type="entry name" value="NUDIX HYDROLASE DOMAIN-CONTAINING PROTEIN"/>
    <property type="match status" value="1"/>
</dbReference>
<protein>
    <submittedName>
        <fullName evidence="4">ADP-ribose pyrophosphatase</fullName>
    </submittedName>
</protein>
<evidence type="ECO:0000313" key="4">
    <source>
        <dbReference type="EMBL" id="SHN20531.1"/>
    </source>
</evidence>
<name>A0A1M7PT61_9BACI</name>
<evidence type="ECO:0000256" key="2">
    <source>
        <dbReference type="ARBA" id="ARBA00022801"/>
    </source>
</evidence>
<dbReference type="GO" id="GO:0019693">
    <property type="term" value="P:ribose phosphate metabolic process"/>
    <property type="evidence" value="ECO:0007669"/>
    <property type="project" value="TreeGrafter"/>
</dbReference>
<dbReference type="STRING" id="1027249.SAMN05216179_2494"/>
<evidence type="ECO:0000259" key="3">
    <source>
        <dbReference type="PROSITE" id="PS51462"/>
    </source>
</evidence>
<feature type="domain" description="Nudix hydrolase" evidence="3">
    <location>
        <begin position="40"/>
        <end position="171"/>
    </location>
</feature>
<dbReference type="PANTHER" id="PTHR11839">
    <property type="entry name" value="UDP/ADP-SUGAR PYROPHOSPHATASE"/>
    <property type="match status" value="1"/>
</dbReference>